<dbReference type="SUPFAM" id="SSF52540">
    <property type="entry name" value="P-loop containing nucleoside triphosphate hydrolases"/>
    <property type="match status" value="1"/>
</dbReference>
<evidence type="ECO:0000256" key="7">
    <source>
        <dbReference type="SAM" id="MobiDB-lite"/>
    </source>
</evidence>
<keyword evidence="3" id="KW-0493">Microtubule</keyword>
<feature type="domain" description="Kinesin motor" evidence="8">
    <location>
        <begin position="225"/>
        <end position="620"/>
    </location>
</feature>
<dbReference type="SMART" id="SM00129">
    <property type="entry name" value="KISc"/>
    <property type="match status" value="1"/>
</dbReference>
<keyword evidence="4 6" id="KW-0505">Motor protein</keyword>
<organism evidence="9">
    <name type="scientific">Chrysotila carterae</name>
    <name type="common">Marine alga</name>
    <name type="synonym">Syracosphaera carterae</name>
    <dbReference type="NCBI Taxonomy" id="13221"/>
    <lineage>
        <taxon>Eukaryota</taxon>
        <taxon>Haptista</taxon>
        <taxon>Haptophyta</taxon>
        <taxon>Prymnesiophyceae</taxon>
        <taxon>Isochrysidales</taxon>
        <taxon>Isochrysidaceae</taxon>
        <taxon>Chrysotila</taxon>
    </lineage>
</organism>
<evidence type="ECO:0000259" key="8">
    <source>
        <dbReference type="PROSITE" id="PS50067"/>
    </source>
</evidence>
<feature type="binding site" evidence="6">
    <location>
        <begin position="318"/>
        <end position="325"/>
    </location>
    <ligand>
        <name>ATP</name>
        <dbReference type="ChEBI" id="CHEBI:30616"/>
    </ligand>
</feature>
<evidence type="ECO:0000256" key="4">
    <source>
        <dbReference type="ARBA" id="ARBA00023175"/>
    </source>
</evidence>
<dbReference type="PANTHER" id="PTHR47971">
    <property type="entry name" value="KINESIN-RELATED PROTEIN 6"/>
    <property type="match status" value="1"/>
</dbReference>
<dbReference type="InterPro" id="IPR027640">
    <property type="entry name" value="Kinesin-like_fam"/>
</dbReference>
<dbReference type="InterPro" id="IPR001752">
    <property type="entry name" value="Kinesin_motor_dom"/>
</dbReference>
<dbReference type="PROSITE" id="PS50067">
    <property type="entry name" value="KINESIN_MOTOR_2"/>
    <property type="match status" value="1"/>
</dbReference>
<dbReference type="GO" id="GO:0008017">
    <property type="term" value="F:microtubule binding"/>
    <property type="evidence" value="ECO:0007669"/>
    <property type="project" value="InterPro"/>
</dbReference>
<keyword evidence="6" id="KW-0067">ATP-binding</keyword>
<evidence type="ECO:0000256" key="3">
    <source>
        <dbReference type="ARBA" id="ARBA00022701"/>
    </source>
</evidence>
<dbReference type="GO" id="GO:0007018">
    <property type="term" value="P:microtubule-based movement"/>
    <property type="evidence" value="ECO:0007669"/>
    <property type="project" value="InterPro"/>
</dbReference>
<feature type="region of interest" description="Disordered" evidence="7">
    <location>
        <begin position="42"/>
        <end position="73"/>
    </location>
</feature>
<evidence type="ECO:0000313" key="9">
    <source>
        <dbReference type="EMBL" id="CAE0763924.1"/>
    </source>
</evidence>
<name>A0A7S4F0B5_CHRCT</name>
<evidence type="ECO:0000256" key="2">
    <source>
        <dbReference type="ARBA" id="ARBA00022490"/>
    </source>
</evidence>
<sequence>MQYADYLQPDSGSSSYDTLGLSISAEPAAGLAPEDGTNWELALPAVDGSGGMSPAGTGPPPGSSPGPSPTSWQASFSRMEDLLLDLSLGKPPSHRPSVDAAAAAASARAPLGHFEVPWQPTGVRASAEPEGAAPSALNFASSSMSSMSVASICNQPAQPSRIPERMVDKRQARLMNAASFCAAIEEHRANLALSNPTGCDAFALSARAAEASHIDTMGGHDAWGSVAAFVRKRPLLEHEVQKGDFDAATVSADGFSLTAHCCLMKPDLVRMFIRHLSFSPSGGAFHENASADEVYSAAAYPLVRHAMEGGRGTMFMYGQTGSGKTFTMEQIFDRASAQLFGLAYRRSDSSAAKSRHGTSSLDLELGSLGDSFGDQSMGDAAISAVEASADGERFSAGFSESRRSLMRESGRSACEAASPEGGYYVSCIEAMGKKCVDLLSHGECSLHQLANGALKVFGMQRTRVCSAEQLRFVLAKAFAARKTEATAANSHSSRSHAILLIEPVGANGEALGGRLTLVDCAGSEWNGDSHAHCARRRQESAEINTSLHALKQCVRAYAERARTRRRTRMPYRDSTLTRLLVDTFDDSSCRLVVLGCVAPASVDTEHTISTLRTVMELSPQTSAAGPTQDAAGGGAQCTTTTQHVRRLRLNAHAASH</sequence>
<accession>A0A7S4F0B5</accession>
<dbReference type="GO" id="GO:0003777">
    <property type="term" value="F:microtubule motor activity"/>
    <property type="evidence" value="ECO:0007669"/>
    <property type="project" value="InterPro"/>
</dbReference>
<dbReference type="GO" id="GO:0005874">
    <property type="term" value="C:microtubule"/>
    <property type="evidence" value="ECO:0007669"/>
    <property type="project" value="UniProtKB-KW"/>
</dbReference>
<feature type="compositionally biased region" description="Pro residues" evidence="7">
    <location>
        <begin position="57"/>
        <end position="68"/>
    </location>
</feature>
<dbReference type="Gene3D" id="3.40.850.10">
    <property type="entry name" value="Kinesin motor domain"/>
    <property type="match status" value="1"/>
</dbReference>
<proteinExistence type="inferred from homology"/>
<comment type="subcellular location">
    <subcellularLocation>
        <location evidence="1">Cytoplasm</location>
        <location evidence="1">Cytoskeleton</location>
    </subcellularLocation>
</comment>
<dbReference type="InterPro" id="IPR027417">
    <property type="entry name" value="P-loop_NTPase"/>
</dbReference>
<dbReference type="AlphaFoldDB" id="A0A7S4F0B5"/>
<reference evidence="9" key="1">
    <citation type="submission" date="2021-01" db="EMBL/GenBank/DDBJ databases">
        <authorList>
            <person name="Corre E."/>
            <person name="Pelletier E."/>
            <person name="Niang G."/>
            <person name="Scheremetjew M."/>
            <person name="Finn R."/>
            <person name="Kale V."/>
            <person name="Holt S."/>
            <person name="Cochrane G."/>
            <person name="Meng A."/>
            <person name="Brown T."/>
            <person name="Cohen L."/>
        </authorList>
    </citation>
    <scope>NUCLEOTIDE SEQUENCE</scope>
    <source>
        <strain evidence="9">CCMP645</strain>
    </source>
</reference>
<dbReference type="GO" id="GO:0005524">
    <property type="term" value="F:ATP binding"/>
    <property type="evidence" value="ECO:0007669"/>
    <property type="project" value="UniProtKB-UniRule"/>
</dbReference>
<dbReference type="Pfam" id="PF00225">
    <property type="entry name" value="Kinesin"/>
    <property type="match status" value="1"/>
</dbReference>
<comment type="similarity">
    <text evidence="6">Belongs to the TRAFAC class myosin-kinesin ATPase superfamily. Kinesin family.</text>
</comment>
<keyword evidence="6" id="KW-0547">Nucleotide-binding</keyword>
<evidence type="ECO:0000256" key="1">
    <source>
        <dbReference type="ARBA" id="ARBA00004245"/>
    </source>
</evidence>
<keyword evidence="5" id="KW-0206">Cytoskeleton</keyword>
<keyword evidence="2" id="KW-0963">Cytoplasm</keyword>
<evidence type="ECO:0000256" key="5">
    <source>
        <dbReference type="ARBA" id="ARBA00023212"/>
    </source>
</evidence>
<dbReference type="PANTHER" id="PTHR47971:SF8">
    <property type="entry name" value="KINESIN-LIKE PROTEIN"/>
    <property type="match status" value="1"/>
</dbReference>
<evidence type="ECO:0000256" key="6">
    <source>
        <dbReference type="PROSITE-ProRule" id="PRU00283"/>
    </source>
</evidence>
<dbReference type="InterPro" id="IPR036961">
    <property type="entry name" value="Kinesin_motor_dom_sf"/>
</dbReference>
<dbReference type="PRINTS" id="PR00380">
    <property type="entry name" value="KINESINHEAVY"/>
</dbReference>
<dbReference type="GO" id="GO:0007019">
    <property type="term" value="P:microtubule depolymerization"/>
    <property type="evidence" value="ECO:0007669"/>
    <property type="project" value="TreeGrafter"/>
</dbReference>
<dbReference type="EMBL" id="HBIZ01026098">
    <property type="protein sequence ID" value="CAE0763924.1"/>
    <property type="molecule type" value="Transcribed_RNA"/>
</dbReference>
<protein>
    <recommendedName>
        <fullName evidence="8">Kinesin motor domain-containing protein</fullName>
    </recommendedName>
</protein>
<gene>
    <name evidence="9" type="ORF">PCAR00345_LOCUS16536</name>
</gene>